<feature type="transmembrane region" description="Helical" evidence="1">
    <location>
        <begin position="228"/>
        <end position="247"/>
    </location>
</feature>
<accession>A0A347ZW04</accession>
<feature type="transmembrane region" description="Helical" evidence="1">
    <location>
        <begin position="96"/>
        <end position="116"/>
    </location>
</feature>
<dbReference type="EMBL" id="QUMS01000003">
    <property type="protein sequence ID" value="REG07181.1"/>
    <property type="molecule type" value="Genomic_DNA"/>
</dbReference>
<protein>
    <recommendedName>
        <fullName evidence="4">Glycosyltransferase RgtA/B/C/D-like domain-containing protein</fullName>
    </recommendedName>
</protein>
<feature type="transmembrane region" description="Helical" evidence="1">
    <location>
        <begin position="378"/>
        <end position="399"/>
    </location>
</feature>
<organism evidence="2 3">
    <name type="scientific">Pelolinea submarina</name>
    <dbReference type="NCBI Taxonomy" id="913107"/>
    <lineage>
        <taxon>Bacteria</taxon>
        <taxon>Bacillati</taxon>
        <taxon>Chloroflexota</taxon>
        <taxon>Anaerolineae</taxon>
        <taxon>Anaerolineales</taxon>
        <taxon>Anaerolineaceae</taxon>
        <taxon>Pelolinea</taxon>
    </lineage>
</organism>
<evidence type="ECO:0000256" key="1">
    <source>
        <dbReference type="SAM" id="Phobius"/>
    </source>
</evidence>
<feature type="transmembrane region" description="Helical" evidence="1">
    <location>
        <begin position="150"/>
        <end position="167"/>
    </location>
</feature>
<feature type="transmembrane region" description="Helical" evidence="1">
    <location>
        <begin position="275"/>
        <end position="296"/>
    </location>
</feature>
<dbReference type="OrthoDB" id="9756266at2"/>
<comment type="caution">
    <text evidence="2">The sequence shown here is derived from an EMBL/GenBank/DDBJ whole genome shotgun (WGS) entry which is preliminary data.</text>
</comment>
<gene>
    <name evidence="2" type="ORF">DFR64_2385</name>
</gene>
<feature type="transmembrane region" description="Helical" evidence="1">
    <location>
        <begin position="125"/>
        <end position="144"/>
    </location>
</feature>
<keyword evidence="1" id="KW-0472">Membrane</keyword>
<feature type="transmembrane region" description="Helical" evidence="1">
    <location>
        <begin position="352"/>
        <end position="372"/>
    </location>
</feature>
<keyword evidence="1" id="KW-0812">Transmembrane</keyword>
<keyword evidence="1" id="KW-1133">Transmembrane helix</keyword>
<feature type="transmembrane region" description="Helical" evidence="1">
    <location>
        <begin position="316"/>
        <end position="332"/>
    </location>
</feature>
<feature type="transmembrane region" description="Helical" evidence="1">
    <location>
        <begin position="17"/>
        <end position="37"/>
    </location>
</feature>
<dbReference type="AlphaFoldDB" id="A0A347ZW04"/>
<evidence type="ECO:0008006" key="4">
    <source>
        <dbReference type="Google" id="ProtNLM"/>
    </source>
</evidence>
<feature type="transmembrane region" description="Helical" evidence="1">
    <location>
        <begin position="179"/>
        <end position="208"/>
    </location>
</feature>
<proteinExistence type="predicted"/>
<reference evidence="2 3" key="1">
    <citation type="submission" date="2018-08" db="EMBL/GenBank/DDBJ databases">
        <title>Genomic Encyclopedia of Type Strains, Phase IV (KMG-IV): sequencing the most valuable type-strain genomes for metagenomic binning, comparative biology and taxonomic classification.</title>
        <authorList>
            <person name="Goeker M."/>
        </authorList>
    </citation>
    <scope>NUCLEOTIDE SEQUENCE [LARGE SCALE GENOMIC DNA]</scope>
    <source>
        <strain evidence="2 3">DSM 23923</strain>
    </source>
</reference>
<sequence length="591" mass="67475">MQNFPGKVLKFLNTKRGAAIALVCIYVLGVLFTVFVVDANVHGPMHFNDEVRYWDIARAFYEGSFSFAADADYPPFYSISLLPAFYLFSPFARYAAARWLNALYLTSAIFPAFLLLRKFLDRRTSLLAVFVLLCGPIQVVIARTLISENVFYPIFMWLVLLAFTHLFPVNHKAHILENVLFGVLLALLYATRFIGLVLIPAFLLVWWLKPFAEEKLPLLFSWKKFAHLLMVLAPMLLILAVWQIAGVREGVSLKTMLGFSVADHPDPAQLGKRRLLMWAIFYFSYTILIAAPYLGLMLASFTRFKLKDWQSDENRWWISLALIVFFFLLACVRHSWRAAYNYPDPVKIQGRYIMYFGPLFLITAFSFFGKTFKTRKSLLFALVLIVLSAGITIFAYAVLREGFIYLDYPLASSVNSPYGSLVLSMKIGYPILALVITLACVLMLGKKRTLQIGLFALLLLGFNIYGSVLVHQRQLTPRQLLNTQIYNLMETFDNCAVEDPATAKVTLEIPADTTARIIRSWHQALNFNGYTNNELIPSEEIAADESMLFRAYYGDCIIDVMHLDEKDFDALEGIKFSQSGYFYQIQLKKID</sequence>
<feature type="transmembrane region" description="Helical" evidence="1">
    <location>
        <begin position="450"/>
        <end position="470"/>
    </location>
</feature>
<keyword evidence="3" id="KW-1185">Reference proteome</keyword>
<evidence type="ECO:0000313" key="2">
    <source>
        <dbReference type="EMBL" id="REG07181.1"/>
    </source>
</evidence>
<feature type="transmembrane region" description="Helical" evidence="1">
    <location>
        <begin position="420"/>
        <end position="444"/>
    </location>
</feature>
<dbReference type="RefSeq" id="WP_116225656.1">
    <property type="nucleotide sequence ID" value="NZ_AP018437.1"/>
</dbReference>
<dbReference type="Proteomes" id="UP000256388">
    <property type="component" value="Unassembled WGS sequence"/>
</dbReference>
<evidence type="ECO:0000313" key="3">
    <source>
        <dbReference type="Proteomes" id="UP000256388"/>
    </source>
</evidence>
<name>A0A347ZW04_9CHLR</name>